<keyword evidence="12" id="KW-0121">Carboxypeptidase</keyword>
<evidence type="ECO:0000313" key="13">
    <source>
        <dbReference type="Proteomes" id="UP001144323"/>
    </source>
</evidence>
<keyword evidence="10" id="KW-0812">Transmembrane</keyword>
<comment type="similarity">
    <text evidence="1 9">Belongs to the peptidase S11 family.</text>
</comment>
<dbReference type="Pfam" id="PF05036">
    <property type="entry name" value="SPOR"/>
    <property type="match status" value="1"/>
</dbReference>
<name>A0A9W6LSI5_9HYPH</name>
<feature type="domain" description="SPOR" evidence="11">
    <location>
        <begin position="520"/>
        <end position="603"/>
    </location>
</feature>
<dbReference type="GO" id="GO:0071555">
    <property type="term" value="P:cell wall organization"/>
    <property type="evidence" value="ECO:0007669"/>
    <property type="project" value="UniProtKB-KW"/>
</dbReference>
<accession>A0A9W6LSI5</accession>
<dbReference type="InterPro" id="IPR007730">
    <property type="entry name" value="SPOR-like_dom"/>
</dbReference>
<dbReference type="SUPFAM" id="SSF110997">
    <property type="entry name" value="Sporulation related repeat"/>
    <property type="match status" value="1"/>
</dbReference>
<evidence type="ECO:0000256" key="9">
    <source>
        <dbReference type="RuleBase" id="RU004016"/>
    </source>
</evidence>
<evidence type="ECO:0000256" key="3">
    <source>
        <dbReference type="ARBA" id="ARBA00022801"/>
    </source>
</evidence>
<proteinExistence type="inferred from homology"/>
<keyword evidence="3" id="KW-0378">Hydrolase</keyword>
<evidence type="ECO:0000256" key="6">
    <source>
        <dbReference type="ARBA" id="ARBA00023316"/>
    </source>
</evidence>
<evidence type="ECO:0000256" key="2">
    <source>
        <dbReference type="ARBA" id="ARBA00022729"/>
    </source>
</evidence>
<evidence type="ECO:0000256" key="5">
    <source>
        <dbReference type="ARBA" id="ARBA00022984"/>
    </source>
</evidence>
<keyword evidence="6" id="KW-0961">Cell wall biogenesis/degradation</keyword>
<evidence type="ECO:0000259" key="11">
    <source>
        <dbReference type="PROSITE" id="PS51724"/>
    </source>
</evidence>
<keyword evidence="13" id="KW-1185">Reference proteome</keyword>
<dbReference type="InterPro" id="IPR012338">
    <property type="entry name" value="Beta-lactam/transpept-like"/>
</dbReference>
<organism evidence="12 13">
    <name type="scientific">Methylocystis echinoides</name>
    <dbReference type="NCBI Taxonomy" id="29468"/>
    <lineage>
        <taxon>Bacteria</taxon>
        <taxon>Pseudomonadati</taxon>
        <taxon>Pseudomonadota</taxon>
        <taxon>Alphaproteobacteria</taxon>
        <taxon>Hyphomicrobiales</taxon>
        <taxon>Methylocystaceae</taxon>
        <taxon>Methylocystis</taxon>
    </lineage>
</organism>
<keyword evidence="2" id="KW-0732">Signal</keyword>
<gene>
    <name evidence="12" type="ORF">LMG27198_23460</name>
</gene>
<dbReference type="Gene3D" id="3.30.70.1070">
    <property type="entry name" value="Sporulation related repeat"/>
    <property type="match status" value="1"/>
</dbReference>
<feature type="binding site" evidence="8">
    <location>
        <position position="269"/>
    </location>
    <ligand>
        <name>substrate</name>
    </ligand>
</feature>
<evidence type="ECO:0000256" key="1">
    <source>
        <dbReference type="ARBA" id="ARBA00007164"/>
    </source>
</evidence>
<sequence>MGRVVMSKTSLLERLAQPRSLAAIFAAIMAFIAITAIPAEARRHGHRSYARHHFHHHFAHSRMPGAPHHGGDEVIGEHRGFAAIVVDGNSGRTIYARNEHELRHPASVTKVMTLYLLFEQLEKGRLRLDTPLMISSHAAAQAPSKLGLQPGETISVENAIKAVVTKSANDIACAIAENIGGDERTFAQMMTRKAHALGMRDTHYANASGLPDPAQITTAYDLAVLGRAIQDRFPRYYRYFSTHSFAYNGALHRNHNHLLGRVEGMDGIKTGYTRASGFNLLTSVRRGHHHIVAVVMGGATAGGRDQIMAHLIEEHIAGGSTTRTAAAITEDAPAADDGAQYPVGQSQLAQSQIMQPQVAEAPVVERVAERRVALAEPVEAPAEAEPVVERPQRFAALAQPAIDREEVGVVAPRQMRHAAEPVPPAIVPIRAKAEKEPVEKVRPAFVSGVQKRVAEEAPATRKGHGKDVAKQQLAAVIDGSTTSRAARTKEITPAATTPSAIHATTSVAKADAAARAEAARPTKPGWMIQIGAAENPDKANALLSRAKSQLQGFPPSARAFTEKVQKGNETLYRARFAGLEEQSAQSACKTLKKSGFACFTTKN</sequence>
<keyword evidence="10" id="KW-0472">Membrane</keyword>
<dbReference type="Proteomes" id="UP001144323">
    <property type="component" value="Unassembled WGS sequence"/>
</dbReference>
<dbReference type="InterPro" id="IPR036680">
    <property type="entry name" value="SPOR-like_sf"/>
</dbReference>
<evidence type="ECO:0000256" key="8">
    <source>
        <dbReference type="PIRSR" id="PIRSR618044-2"/>
    </source>
</evidence>
<dbReference type="InterPro" id="IPR018044">
    <property type="entry name" value="Peptidase_S11"/>
</dbReference>
<dbReference type="Gene3D" id="3.40.710.10">
    <property type="entry name" value="DD-peptidase/beta-lactamase superfamily"/>
    <property type="match status" value="1"/>
</dbReference>
<dbReference type="InterPro" id="IPR001967">
    <property type="entry name" value="Peptidase_S11_N"/>
</dbReference>
<feature type="active site" evidence="7">
    <location>
        <position position="167"/>
    </location>
</feature>
<evidence type="ECO:0000256" key="4">
    <source>
        <dbReference type="ARBA" id="ARBA00022960"/>
    </source>
</evidence>
<comment type="caution">
    <text evidence="12">The sequence shown here is derived from an EMBL/GenBank/DDBJ whole genome shotgun (WGS) entry which is preliminary data.</text>
</comment>
<dbReference type="PANTHER" id="PTHR21581:SF6">
    <property type="entry name" value="TRAFFICKING PROTEIN PARTICLE COMPLEX SUBUNIT 12"/>
    <property type="match status" value="1"/>
</dbReference>
<keyword evidence="12" id="KW-0645">Protease</keyword>
<dbReference type="SUPFAM" id="SSF56601">
    <property type="entry name" value="beta-lactamase/transpeptidase-like"/>
    <property type="match status" value="1"/>
</dbReference>
<dbReference type="PANTHER" id="PTHR21581">
    <property type="entry name" value="D-ALANYL-D-ALANINE CARBOXYPEPTIDASE"/>
    <property type="match status" value="1"/>
</dbReference>
<dbReference type="AlphaFoldDB" id="A0A9W6LSI5"/>
<dbReference type="GO" id="GO:0009252">
    <property type="term" value="P:peptidoglycan biosynthetic process"/>
    <property type="evidence" value="ECO:0007669"/>
    <property type="project" value="UniProtKB-KW"/>
</dbReference>
<dbReference type="GO" id="GO:0009002">
    <property type="term" value="F:serine-type D-Ala-D-Ala carboxypeptidase activity"/>
    <property type="evidence" value="ECO:0007669"/>
    <property type="project" value="InterPro"/>
</dbReference>
<dbReference type="Pfam" id="PF00768">
    <property type="entry name" value="Peptidase_S11"/>
    <property type="match status" value="1"/>
</dbReference>
<dbReference type="PROSITE" id="PS51724">
    <property type="entry name" value="SPOR"/>
    <property type="match status" value="1"/>
</dbReference>
<keyword evidence="5" id="KW-0573">Peptidoglycan synthesis</keyword>
<dbReference type="GO" id="GO:0042834">
    <property type="term" value="F:peptidoglycan binding"/>
    <property type="evidence" value="ECO:0007669"/>
    <property type="project" value="InterPro"/>
</dbReference>
<feature type="active site" description="Proton acceptor" evidence="7">
    <location>
        <position position="110"/>
    </location>
</feature>
<dbReference type="PRINTS" id="PR00725">
    <property type="entry name" value="DADACBPTASE1"/>
</dbReference>
<evidence type="ECO:0000313" key="12">
    <source>
        <dbReference type="EMBL" id="GLI93354.1"/>
    </source>
</evidence>
<dbReference type="GO" id="GO:0006508">
    <property type="term" value="P:proteolysis"/>
    <property type="evidence" value="ECO:0007669"/>
    <property type="project" value="InterPro"/>
</dbReference>
<evidence type="ECO:0000256" key="7">
    <source>
        <dbReference type="PIRSR" id="PIRSR618044-1"/>
    </source>
</evidence>
<evidence type="ECO:0000256" key="10">
    <source>
        <dbReference type="SAM" id="Phobius"/>
    </source>
</evidence>
<feature type="transmembrane region" description="Helical" evidence="10">
    <location>
        <begin position="21"/>
        <end position="39"/>
    </location>
</feature>
<feature type="active site" description="Acyl-ester intermediate" evidence="7">
    <location>
        <position position="107"/>
    </location>
</feature>
<reference evidence="12" key="1">
    <citation type="journal article" date="2023" name="Int. J. Syst. Evol. Microbiol.">
        <title>Methylocystis iwaonis sp. nov., a type II methane-oxidizing bacterium from surface soil of a rice paddy field in Japan, and emended description of the genus Methylocystis (ex Whittenbury et al. 1970) Bowman et al. 1993.</title>
        <authorList>
            <person name="Kaise H."/>
            <person name="Sawadogo J.B."/>
            <person name="Alam M.S."/>
            <person name="Ueno C."/>
            <person name="Dianou D."/>
            <person name="Shinjo R."/>
            <person name="Asakawa S."/>
        </authorList>
    </citation>
    <scope>NUCLEOTIDE SEQUENCE</scope>
    <source>
        <strain evidence="12">LMG27198</strain>
    </source>
</reference>
<keyword evidence="10" id="KW-1133">Transmembrane helix</keyword>
<keyword evidence="4" id="KW-0133">Cell shape</keyword>
<dbReference type="GO" id="GO:0008360">
    <property type="term" value="P:regulation of cell shape"/>
    <property type="evidence" value="ECO:0007669"/>
    <property type="project" value="UniProtKB-KW"/>
</dbReference>
<protein>
    <submittedName>
        <fullName evidence="12">D-alanyl-D-alanine carboxypeptidase</fullName>
    </submittedName>
</protein>
<dbReference type="EMBL" id="BSEC01000001">
    <property type="protein sequence ID" value="GLI93354.1"/>
    <property type="molecule type" value="Genomic_DNA"/>
</dbReference>